<proteinExistence type="predicted"/>
<evidence type="ECO:0000313" key="1">
    <source>
        <dbReference type="EMBL" id="KAF2182329.1"/>
    </source>
</evidence>
<keyword evidence="2" id="KW-1185">Reference proteome</keyword>
<dbReference type="AlphaFoldDB" id="A0A6A6DVR4"/>
<feature type="non-terminal residue" evidence="1">
    <location>
        <position position="1"/>
    </location>
</feature>
<protein>
    <submittedName>
        <fullName evidence="1">Uncharacterized protein</fullName>
    </submittedName>
</protein>
<sequence length="57" mass="6998">FKLLAKNYINKETKEINITNKIKAVFRNYNNFKIQITIVFREINEKRTIKHKIQNFK</sequence>
<name>A0A6A6DVR4_9PEZI</name>
<gene>
    <name evidence="1" type="ORF">K469DRAFT_586664</name>
</gene>
<dbReference type="Proteomes" id="UP000800200">
    <property type="component" value="Unassembled WGS sequence"/>
</dbReference>
<organism evidence="1 2">
    <name type="scientific">Zopfia rhizophila CBS 207.26</name>
    <dbReference type="NCBI Taxonomy" id="1314779"/>
    <lineage>
        <taxon>Eukaryota</taxon>
        <taxon>Fungi</taxon>
        <taxon>Dikarya</taxon>
        <taxon>Ascomycota</taxon>
        <taxon>Pezizomycotina</taxon>
        <taxon>Dothideomycetes</taxon>
        <taxon>Dothideomycetes incertae sedis</taxon>
        <taxon>Zopfiaceae</taxon>
        <taxon>Zopfia</taxon>
    </lineage>
</organism>
<accession>A0A6A6DVR4</accession>
<dbReference type="EMBL" id="ML994648">
    <property type="protein sequence ID" value="KAF2182329.1"/>
    <property type="molecule type" value="Genomic_DNA"/>
</dbReference>
<reference evidence="1" key="1">
    <citation type="journal article" date="2020" name="Stud. Mycol.">
        <title>101 Dothideomycetes genomes: a test case for predicting lifestyles and emergence of pathogens.</title>
        <authorList>
            <person name="Haridas S."/>
            <person name="Albert R."/>
            <person name="Binder M."/>
            <person name="Bloem J."/>
            <person name="Labutti K."/>
            <person name="Salamov A."/>
            <person name="Andreopoulos B."/>
            <person name="Baker S."/>
            <person name="Barry K."/>
            <person name="Bills G."/>
            <person name="Bluhm B."/>
            <person name="Cannon C."/>
            <person name="Castanera R."/>
            <person name="Culley D."/>
            <person name="Daum C."/>
            <person name="Ezra D."/>
            <person name="Gonzalez J."/>
            <person name="Henrissat B."/>
            <person name="Kuo A."/>
            <person name="Liang C."/>
            <person name="Lipzen A."/>
            <person name="Lutzoni F."/>
            <person name="Magnuson J."/>
            <person name="Mondo S."/>
            <person name="Nolan M."/>
            <person name="Ohm R."/>
            <person name="Pangilinan J."/>
            <person name="Park H.-J."/>
            <person name="Ramirez L."/>
            <person name="Alfaro M."/>
            <person name="Sun H."/>
            <person name="Tritt A."/>
            <person name="Yoshinaga Y."/>
            <person name="Zwiers L.-H."/>
            <person name="Turgeon B."/>
            <person name="Goodwin S."/>
            <person name="Spatafora J."/>
            <person name="Crous P."/>
            <person name="Grigoriev I."/>
        </authorList>
    </citation>
    <scope>NUCLEOTIDE SEQUENCE</scope>
    <source>
        <strain evidence="1">CBS 207.26</strain>
    </source>
</reference>
<evidence type="ECO:0000313" key="2">
    <source>
        <dbReference type="Proteomes" id="UP000800200"/>
    </source>
</evidence>